<accession>W1J1F3</accession>
<proteinExistence type="predicted"/>
<evidence type="ECO:0000313" key="2">
    <source>
        <dbReference type="Proteomes" id="UP000019202"/>
    </source>
</evidence>
<sequence>MSDERGLATLTIEMDSIQSKNIKIFWYYMPTEDIISPLRYKWSEKPILENAIYGYDDEVMRK</sequence>
<dbReference type="STRING" id="1427518.XSR1_30149"/>
<dbReference type="GeneID" id="97125011"/>
<name>W1J1F3_9GAMM</name>
<reference evidence="1" key="1">
    <citation type="submission" date="2013-11" db="EMBL/GenBank/DDBJ databases">
        <title>Draft genome sequence and annotation of the entomopathogenic bacteria, Xenorhabdus cabanillasi strain JM26 and Xenorhabdus szentirmai strain DSM 16338.</title>
        <authorList>
            <person name="Gualtieri M."/>
            <person name="Ogier J.C."/>
            <person name="Pages S."/>
            <person name="Givaudan A."/>
            <person name="Gaudriault S."/>
        </authorList>
    </citation>
    <scope>NUCLEOTIDE SEQUENCE [LARGE SCALE GENOMIC DNA]</scope>
    <source>
        <strain evidence="1">DSM 16338</strain>
    </source>
</reference>
<dbReference type="EMBL" id="CBXF010000088">
    <property type="protein sequence ID" value="CDL83295.1"/>
    <property type="molecule type" value="Genomic_DNA"/>
</dbReference>
<comment type="caution">
    <text evidence="1">The sequence shown here is derived from an EMBL/GenBank/DDBJ whole genome shotgun (WGS) entry which is preliminary data.</text>
</comment>
<dbReference type="RefSeq" id="WP_038238484.1">
    <property type="nucleotide sequence ID" value="NZ_CAWLWS010000088.1"/>
</dbReference>
<protein>
    <submittedName>
        <fullName evidence="1">Uncharacterized protein</fullName>
    </submittedName>
</protein>
<dbReference type="AlphaFoldDB" id="W1J1F3"/>
<keyword evidence="2" id="KW-1185">Reference proteome</keyword>
<gene>
    <name evidence="1" type="ORF">XSR1_30149</name>
</gene>
<dbReference type="OrthoDB" id="7370316at2"/>
<organism evidence="1 2">
    <name type="scientific">Xenorhabdus szentirmaii DSM 16338</name>
    <dbReference type="NCBI Taxonomy" id="1427518"/>
    <lineage>
        <taxon>Bacteria</taxon>
        <taxon>Pseudomonadati</taxon>
        <taxon>Pseudomonadota</taxon>
        <taxon>Gammaproteobacteria</taxon>
        <taxon>Enterobacterales</taxon>
        <taxon>Morganellaceae</taxon>
        <taxon>Xenorhabdus</taxon>
    </lineage>
</organism>
<dbReference type="Proteomes" id="UP000019202">
    <property type="component" value="Unassembled WGS sequence"/>
</dbReference>
<evidence type="ECO:0000313" key="1">
    <source>
        <dbReference type="EMBL" id="CDL83295.1"/>
    </source>
</evidence>